<dbReference type="Proteomes" id="UP001186974">
    <property type="component" value="Unassembled WGS sequence"/>
</dbReference>
<protein>
    <submittedName>
        <fullName evidence="1">Uncharacterized protein</fullName>
    </submittedName>
</protein>
<dbReference type="EMBL" id="JAWDJW010000975">
    <property type="protein sequence ID" value="KAK3079690.1"/>
    <property type="molecule type" value="Genomic_DNA"/>
</dbReference>
<accession>A0ACC3DT05</accession>
<organism evidence="1 2">
    <name type="scientific">Coniosporium uncinatum</name>
    <dbReference type="NCBI Taxonomy" id="93489"/>
    <lineage>
        <taxon>Eukaryota</taxon>
        <taxon>Fungi</taxon>
        <taxon>Dikarya</taxon>
        <taxon>Ascomycota</taxon>
        <taxon>Pezizomycotina</taxon>
        <taxon>Dothideomycetes</taxon>
        <taxon>Dothideomycetes incertae sedis</taxon>
        <taxon>Coniosporium</taxon>
    </lineage>
</organism>
<name>A0ACC3DT05_9PEZI</name>
<gene>
    <name evidence="1" type="ORF">LTS18_004126</name>
</gene>
<reference evidence="1" key="1">
    <citation type="submission" date="2024-09" db="EMBL/GenBank/DDBJ databases">
        <title>Black Yeasts Isolated from many extreme environments.</title>
        <authorList>
            <person name="Coleine C."/>
            <person name="Stajich J.E."/>
            <person name="Selbmann L."/>
        </authorList>
    </citation>
    <scope>NUCLEOTIDE SEQUENCE</scope>
    <source>
        <strain evidence="1">CCFEE 5737</strain>
    </source>
</reference>
<feature type="non-terminal residue" evidence="1">
    <location>
        <position position="115"/>
    </location>
</feature>
<comment type="caution">
    <text evidence="1">The sequence shown here is derived from an EMBL/GenBank/DDBJ whole genome shotgun (WGS) entry which is preliminary data.</text>
</comment>
<evidence type="ECO:0000313" key="2">
    <source>
        <dbReference type="Proteomes" id="UP001186974"/>
    </source>
</evidence>
<proteinExistence type="predicted"/>
<sequence>MLEHQCTPFTLPAGGHILIDASSTITLATNVVFTPQCKGTAVTDVNMDGLTTIADLQDPFHASVTPQAYATGAATVLAWMLVIMLLITPRTFFAGGAGGTSGLMGRRGLISGATG</sequence>
<evidence type="ECO:0000313" key="1">
    <source>
        <dbReference type="EMBL" id="KAK3079690.1"/>
    </source>
</evidence>
<keyword evidence="2" id="KW-1185">Reference proteome</keyword>